<evidence type="ECO:0000313" key="6">
    <source>
        <dbReference type="Proteomes" id="UP000194236"/>
    </source>
</evidence>
<dbReference type="OrthoDB" id="29647at2759"/>
<dbReference type="InterPro" id="IPR008905">
    <property type="entry name" value="EIF3C_N_dom"/>
</dbReference>
<feature type="domain" description="Eukaryotic translation initiation factor 3 subunit C N-terminal" evidence="4">
    <location>
        <begin position="1"/>
        <end position="202"/>
    </location>
</feature>
<dbReference type="PANTHER" id="PTHR13937:SF0">
    <property type="entry name" value="EUKARYOTIC TRANSLATION INITIATION FACTOR 3 SUBUNIT C-RELATED"/>
    <property type="match status" value="1"/>
</dbReference>
<dbReference type="InterPro" id="IPR027516">
    <property type="entry name" value="EIF3C"/>
</dbReference>
<dbReference type="AlphaFoldDB" id="A0A1Y3BDS1"/>
<dbReference type="GO" id="GO:0003743">
    <property type="term" value="F:translation initiation factor activity"/>
    <property type="evidence" value="ECO:0007669"/>
    <property type="project" value="UniProtKB-KW"/>
</dbReference>
<accession>A0A1Y3BDS1</accession>
<evidence type="ECO:0000256" key="3">
    <source>
        <dbReference type="ARBA" id="ARBA00022917"/>
    </source>
</evidence>
<sequence length="225" mass="26035">MFAKDAEINHQVMGKKLIEVMAMRGKKRVDRLDQLDMLNELLAISRQNNFGPALEVKILLGLQSALADYGSGNSMKSEIWKKYLQNMETIVEILDKNPDLIIQETIQEDQESFQNPPYIVQGCVLTMLEKMDEEFIRLLQNCDPHSPDYVEKLCDETRLIRIISKIRSYLEYNDRGSTSDRCRIYILTIDYSYYKFDEKIVNLKNDAADADAKKILGRQKLIVSA</sequence>
<name>A0A1Y3BDS1_EURMA</name>
<comment type="caution">
    <text evidence="5">The sequence shown here is derived from an EMBL/GenBank/DDBJ whole genome shotgun (WGS) entry which is preliminary data.</text>
</comment>
<dbReference type="GO" id="GO:0031369">
    <property type="term" value="F:translation initiation factor binding"/>
    <property type="evidence" value="ECO:0007669"/>
    <property type="project" value="InterPro"/>
</dbReference>
<organism evidence="5 6">
    <name type="scientific">Euroglyphus maynei</name>
    <name type="common">Mayne's house dust mite</name>
    <dbReference type="NCBI Taxonomy" id="6958"/>
    <lineage>
        <taxon>Eukaryota</taxon>
        <taxon>Metazoa</taxon>
        <taxon>Ecdysozoa</taxon>
        <taxon>Arthropoda</taxon>
        <taxon>Chelicerata</taxon>
        <taxon>Arachnida</taxon>
        <taxon>Acari</taxon>
        <taxon>Acariformes</taxon>
        <taxon>Sarcoptiformes</taxon>
        <taxon>Astigmata</taxon>
        <taxon>Psoroptidia</taxon>
        <taxon>Analgoidea</taxon>
        <taxon>Pyroglyphidae</taxon>
        <taxon>Pyroglyphinae</taxon>
        <taxon>Euroglyphus</taxon>
    </lineage>
</organism>
<evidence type="ECO:0000256" key="1">
    <source>
        <dbReference type="ARBA" id="ARBA00022490"/>
    </source>
</evidence>
<dbReference type="GO" id="GO:0003723">
    <property type="term" value="F:RNA binding"/>
    <property type="evidence" value="ECO:0007669"/>
    <property type="project" value="InterPro"/>
</dbReference>
<keyword evidence="3" id="KW-0648">Protein biosynthesis</keyword>
<dbReference type="Pfam" id="PF05470">
    <property type="entry name" value="eIF-3c_N"/>
    <property type="match status" value="1"/>
</dbReference>
<evidence type="ECO:0000313" key="5">
    <source>
        <dbReference type="EMBL" id="OTF77315.1"/>
    </source>
</evidence>
<dbReference type="Proteomes" id="UP000194236">
    <property type="component" value="Unassembled WGS sequence"/>
</dbReference>
<gene>
    <name evidence="5" type="ORF">BLA29_010646</name>
</gene>
<evidence type="ECO:0000259" key="4">
    <source>
        <dbReference type="Pfam" id="PF05470"/>
    </source>
</evidence>
<keyword evidence="1" id="KW-0963">Cytoplasm</keyword>
<dbReference type="PANTHER" id="PTHR13937">
    <property type="entry name" value="EUKARYOTIC TRANSLATION INITATION FACTOR 3, SUBUNIT 8 EIF3S8 -RELATED"/>
    <property type="match status" value="1"/>
</dbReference>
<reference evidence="5 6" key="1">
    <citation type="submission" date="2017-03" db="EMBL/GenBank/DDBJ databases">
        <title>Genome Survey of Euroglyphus maynei.</title>
        <authorList>
            <person name="Arlian L.G."/>
            <person name="Morgan M.S."/>
            <person name="Rider S.D."/>
        </authorList>
    </citation>
    <scope>NUCLEOTIDE SEQUENCE [LARGE SCALE GENOMIC DNA]</scope>
    <source>
        <strain evidence="5">Arlian Lab</strain>
        <tissue evidence="5">Whole body</tissue>
    </source>
</reference>
<protein>
    <recommendedName>
        <fullName evidence="4">Eukaryotic translation initiation factor 3 subunit C N-terminal domain-containing protein</fullName>
    </recommendedName>
</protein>
<proteinExistence type="predicted"/>
<dbReference type="EMBL" id="MUJZ01033250">
    <property type="protein sequence ID" value="OTF77315.1"/>
    <property type="molecule type" value="Genomic_DNA"/>
</dbReference>
<keyword evidence="6" id="KW-1185">Reference proteome</keyword>
<evidence type="ECO:0000256" key="2">
    <source>
        <dbReference type="ARBA" id="ARBA00022540"/>
    </source>
</evidence>
<dbReference type="GO" id="GO:0005852">
    <property type="term" value="C:eukaryotic translation initiation factor 3 complex"/>
    <property type="evidence" value="ECO:0007669"/>
    <property type="project" value="InterPro"/>
</dbReference>
<keyword evidence="2" id="KW-0396">Initiation factor</keyword>
<feature type="non-terminal residue" evidence="5">
    <location>
        <position position="225"/>
    </location>
</feature>